<evidence type="ECO:0000313" key="3">
    <source>
        <dbReference type="Proteomes" id="UP000546464"/>
    </source>
</evidence>
<protein>
    <submittedName>
        <fullName evidence="2">Uncharacterized protein</fullName>
    </submittedName>
</protein>
<proteinExistence type="predicted"/>
<sequence>MKLKKLILILGLAIGGLCLTGCDPDDNAVGRFLYTTSGGVYQVSDQYGNSLRFTDEQAQTLIGMDESTRVTALEEVFRTQFPASYGEGSAAPVITPTEVEAGEVAVSETAQTAVAALNFIPVWGQLASLVAAGALGISTLWMGKRYSTAQATAKSLVIGVDTFRNVLDQTEQGAVIDEALTKALRKAKEAEGGAVVDAVSGLLKRYTTADVPSGLTVTPAAATSSASTAK</sequence>
<name>A0A842H826_9BACT</name>
<evidence type="ECO:0000256" key="1">
    <source>
        <dbReference type="SAM" id="SignalP"/>
    </source>
</evidence>
<comment type="caution">
    <text evidence="2">The sequence shown here is derived from an EMBL/GenBank/DDBJ whole genome shotgun (WGS) entry which is preliminary data.</text>
</comment>
<accession>A0A842H826</accession>
<dbReference type="EMBL" id="JACHVB010000004">
    <property type="protein sequence ID" value="MBC2592683.1"/>
    <property type="molecule type" value="Genomic_DNA"/>
</dbReference>
<dbReference type="AlphaFoldDB" id="A0A842H826"/>
<feature type="signal peptide" evidence="1">
    <location>
        <begin position="1"/>
        <end position="20"/>
    </location>
</feature>
<organism evidence="2 3">
    <name type="scientific">Ruficoccus amylovorans</name>
    <dbReference type="NCBI Taxonomy" id="1804625"/>
    <lineage>
        <taxon>Bacteria</taxon>
        <taxon>Pseudomonadati</taxon>
        <taxon>Verrucomicrobiota</taxon>
        <taxon>Opitutia</taxon>
        <taxon>Puniceicoccales</taxon>
        <taxon>Cerasicoccaceae</taxon>
        <taxon>Ruficoccus</taxon>
    </lineage>
</organism>
<keyword evidence="1" id="KW-0732">Signal</keyword>
<gene>
    <name evidence="2" type="ORF">H5P28_00255</name>
</gene>
<evidence type="ECO:0000313" key="2">
    <source>
        <dbReference type="EMBL" id="MBC2592683.1"/>
    </source>
</evidence>
<reference evidence="2 3" key="1">
    <citation type="submission" date="2020-07" db="EMBL/GenBank/DDBJ databases">
        <authorList>
            <person name="Feng X."/>
        </authorList>
    </citation>
    <scope>NUCLEOTIDE SEQUENCE [LARGE SCALE GENOMIC DNA]</scope>
    <source>
        <strain evidence="2 3">JCM31066</strain>
    </source>
</reference>
<keyword evidence="3" id="KW-1185">Reference proteome</keyword>
<dbReference type="RefSeq" id="WP_185673722.1">
    <property type="nucleotide sequence ID" value="NZ_JACHVB010000004.1"/>
</dbReference>
<feature type="chain" id="PRO_5032985030" evidence="1">
    <location>
        <begin position="21"/>
        <end position="230"/>
    </location>
</feature>
<dbReference type="Proteomes" id="UP000546464">
    <property type="component" value="Unassembled WGS sequence"/>
</dbReference>